<dbReference type="CDD" id="cd01823">
    <property type="entry name" value="SEST_like"/>
    <property type="match status" value="1"/>
</dbReference>
<dbReference type="InterPro" id="IPR013517">
    <property type="entry name" value="FG-GAP"/>
</dbReference>
<dbReference type="Pfam" id="PF00657">
    <property type="entry name" value="Lipase_GDSL"/>
    <property type="match status" value="1"/>
</dbReference>
<comment type="caution">
    <text evidence="5">The sequence shown here is derived from an EMBL/GenBank/DDBJ whole genome shotgun (WGS) entry which is preliminary data.</text>
</comment>
<keyword evidence="1 3" id="KW-0732">Signal</keyword>
<evidence type="ECO:0000256" key="2">
    <source>
        <dbReference type="SAM" id="MobiDB-lite"/>
    </source>
</evidence>
<dbReference type="GO" id="GO:0007229">
    <property type="term" value="P:integrin-mediated signaling pathway"/>
    <property type="evidence" value="ECO:0007669"/>
    <property type="project" value="UniProtKB-KW"/>
</dbReference>
<protein>
    <submittedName>
        <fullName evidence="5">Integrin alpha n-terminal</fullName>
    </submittedName>
</protein>
<dbReference type="Pfam" id="PF13472">
    <property type="entry name" value="Lipase_GDSL_2"/>
    <property type="match status" value="1"/>
</dbReference>
<reference evidence="5 6" key="1">
    <citation type="journal article" date="2018" name="PLoS Pathog.">
        <title>Evolution of structural diversity of trichothecenes, a family of toxins produced by plant pathogenic and entomopathogenic fungi.</title>
        <authorList>
            <person name="Proctor R.H."/>
            <person name="McCormick S.P."/>
            <person name="Kim H.S."/>
            <person name="Cardoza R.E."/>
            <person name="Stanley A.M."/>
            <person name="Lindo L."/>
            <person name="Kelly A."/>
            <person name="Brown D.W."/>
            <person name="Lee T."/>
            <person name="Vaughan M.M."/>
            <person name="Alexander N.J."/>
            <person name="Busman M."/>
            <person name="Gutierrez S."/>
        </authorList>
    </citation>
    <scope>NUCLEOTIDE SEQUENCE [LARGE SCALE GENOMIC DNA]</scope>
    <source>
        <strain evidence="5 6">NRRL 20695</strain>
    </source>
</reference>
<feature type="domain" description="SGNH hydrolase-type esterase" evidence="4">
    <location>
        <begin position="948"/>
        <end position="1191"/>
    </location>
</feature>
<accession>A0A395T923</accession>
<feature type="chain" id="PRO_5017474130" evidence="3">
    <location>
        <begin position="23"/>
        <end position="1509"/>
    </location>
</feature>
<proteinExistence type="predicted"/>
<dbReference type="SUPFAM" id="SSF69318">
    <property type="entry name" value="Integrin alpha N-terminal domain"/>
    <property type="match status" value="2"/>
</dbReference>
<dbReference type="PANTHER" id="PTHR37981:SF1">
    <property type="entry name" value="SGNH HYDROLASE-TYPE ESTERASE DOMAIN-CONTAINING PROTEIN"/>
    <property type="match status" value="1"/>
</dbReference>
<evidence type="ECO:0000313" key="6">
    <source>
        <dbReference type="Proteomes" id="UP000266234"/>
    </source>
</evidence>
<feature type="region of interest" description="Disordered" evidence="2">
    <location>
        <begin position="870"/>
        <end position="903"/>
    </location>
</feature>
<keyword evidence="6" id="KW-1185">Reference proteome</keyword>
<organism evidence="5 6">
    <name type="scientific">Fusarium longipes</name>
    <dbReference type="NCBI Taxonomy" id="694270"/>
    <lineage>
        <taxon>Eukaryota</taxon>
        <taxon>Fungi</taxon>
        <taxon>Dikarya</taxon>
        <taxon>Ascomycota</taxon>
        <taxon>Pezizomycotina</taxon>
        <taxon>Sordariomycetes</taxon>
        <taxon>Hypocreomycetidae</taxon>
        <taxon>Hypocreales</taxon>
        <taxon>Nectriaceae</taxon>
        <taxon>Fusarium</taxon>
    </lineage>
</organism>
<dbReference type="Gene3D" id="2.130.10.130">
    <property type="entry name" value="Integrin alpha, N-terminal"/>
    <property type="match status" value="1"/>
</dbReference>
<dbReference type="Pfam" id="PF13517">
    <property type="entry name" value="FG-GAP_3"/>
    <property type="match status" value="1"/>
</dbReference>
<dbReference type="GO" id="GO:0006629">
    <property type="term" value="P:lipid metabolic process"/>
    <property type="evidence" value="ECO:0007669"/>
    <property type="project" value="TreeGrafter"/>
</dbReference>
<sequence>MHFKTVYSLVVPALAFLGGAAGLPSGQYSDYESEFNDNTFSSGLTARQNAKPALRILPLGASIVSGVGSSTGNGFRKPLRDQLRFKGWDVNMVGSKQNGDMTDRDFEATSGDRIDQVRDKARNSYGYKPNVVLMNVGTNDANQNKVEGAGTRLELLLSDIWGADDMSDTFVVVSSVIRRRDAIAEINRKDINEQYKKLVKRLKSVGRPIIYVDIDIPLNELVSDGIHPNDAGHKKMAIKFWYAIEWGYQADLIKKAATMTQTIGNTCDKQPGKAQYGGVTQKGSGSDDGIYYHNSKEMGTIWSFTSDFDRDQWFFANLYGSQYADLVGWWYADNELSFATWKNVGGGKFSKISANLQTNLFCNTRGIFWVDINGDGYDDFLCVSPNGDTLASINNKDGTDTKAPTFTKIGMIKGNVGYAQDRVRWGDIDGDGRADYMILDNGGNIHAWRNSGTSNTPSWQALGKRFDAKGMDGQAGVRFADINGDGRDDWLWVSDAGQTTTWTNSRSCKKGKMGDGLNVAWRQGFWKGASSGPTHAGVGAKGRKRIHFARIYGEAAFGMLPKADYVYMESTKQSNGKFKFDMKVWKNIGGGSTKLKADGNKYCNMHGHADGREDYVWTLSTGKMTVWPNLGKKSVTGDKDYFWGSSKELWNPGKDYDRRDLHLVDWNDDGACDIAWVDPNNNNKVSVWLNNYKKTGAFDWTYLADPAPQLSCPEKRGVGIHDLPVRFADISNNKLSDYVCIQPDGRFYGWTHNTDGSWEKIAQFKKAEGIDRANIRFGQVNGKGGEDMIWVDKYTGDATVYINRGKMDTGGSNWWFLKSGKQYSGSWAGTCQYFADLDGDGRADLHSIMATFHNTGETFFNRCGMTDTSGDDAGWAPGQDPKFGDLPSPPSDEKPGNGGSEPVTCGETCWNVAKDEETKCKKDGTFWDMEPRDDAIPNDDLWIHKLAAIGDSYSAGIGAGDRLGSIYDAFEEGSDFACARYDHAYPYLLNQNPRIGDPESRKFQFLSCSGAVMKDVLEKQIPHLESNQDAITLSIGGNDVGLINLLNSCVYQMGVFTKAQAAAAKVIAEVDKDYEWAKDFDWDALSRGCEGQIDYTKSLITSETFGKNLDSVLEATKKKLNDGAKIYVTGYGKFFAEDLSDNCDKVTWTTWVYKLANFGQPAEYLTKARRSAMNNLVDLINAQLRLAVVRAGDSVRFIDYEEFLRKYRGRYCESGVDESTSESNTRQGLMFYELNTWDPAGTTPWKRDTDSGELSGTFYGDMLILAKLTNLMDPNAKLHHDNDNKKRDLTELQHDNDNMKRDLAKRADVVDYLVPRGYARVFHPQIPLHELIASLVVLQIELEHETRRGYAEWTDLNQNSYCAILPQDPPDDKPDDPAPAPVKETKWAIDIYGLQSSDFSKPDCSVKDDQRHRTVWGFELEKCYNFGTLPDTDCREYKGSKEQGGCQGSLPAQSIQVQDKGSNCWFYFDDSCERLFGFSADQSCMSTNTGDGWVSNQIGSFKCLQKLNK</sequence>
<dbReference type="Gene3D" id="3.40.50.1110">
    <property type="entry name" value="SGNH hydrolase"/>
    <property type="match status" value="2"/>
</dbReference>
<dbReference type="InterPro" id="IPR013830">
    <property type="entry name" value="SGNH_hydro"/>
</dbReference>
<dbReference type="InterPro" id="IPR036514">
    <property type="entry name" value="SGNH_hydro_sf"/>
</dbReference>
<dbReference type="InterPro" id="IPR001087">
    <property type="entry name" value="GDSL"/>
</dbReference>
<dbReference type="OrthoDB" id="3915838at2759"/>
<dbReference type="GO" id="GO:0016788">
    <property type="term" value="F:hydrolase activity, acting on ester bonds"/>
    <property type="evidence" value="ECO:0007669"/>
    <property type="project" value="InterPro"/>
</dbReference>
<dbReference type="SUPFAM" id="SSF52266">
    <property type="entry name" value="SGNH hydrolase"/>
    <property type="match status" value="2"/>
</dbReference>
<dbReference type="EMBL" id="PXOG01000019">
    <property type="protein sequence ID" value="RGP80929.1"/>
    <property type="molecule type" value="Genomic_DNA"/>
</dbReference>
<evidence type="ECO:0000259" key="4">
    <source>
        <dbReference type="Pfam" id="PF13472"/>
    </source>
</evidence>
<gene>
    <name evidence="5" type="ORF">FLONG3_941</name>
</gene>
<evidence type="ECO:0000256" key="1">
    <source>
        <dbReference type="ARBA" id="ARBA00022729"/>
    </source>
</evidence>
<evidence type="ECO:0000313" key="5">
    <source>
        <dbReference type="EMBL" id="RGP80929.1"/>
    </source>
</evidence>
<keyword evidence="5" id="KW-0401">Integrin</keyword>
<name>A0A395T923_9HYPO</name>
<dbReference type="STRING" id="694270.A0A395T923"/>
<dbReference type="InterPro" id="IPR037460">
    <property type="entry name" value="SEST-like"/>
</dbReference>
<evidence type="ECO:0000256" key="3">
    <source>
        <dbReference type="SAM" id="SignalP"/>
    </source>
</evidence>
<feature type="signal peptide" evidence="3">
    <location>
        <begin position="1"/>
        <end position="22"/>
    </location>
</feature>
<dbReference type="InterPro" id="IPR028994">
    <property type="entry name" value="Integrin_alpha_N"/>
</dbReference>
<dbReference type="Proteomes" id="UP000266234">
    <property type="component" value="Unassembled WGS sequence"/>
</dbReference>
<dbReference type="PANTHER" id="PTHR37981">
    <property type="entry name" value="LIPASE 2"/>
    <property type="match status" value="1"/>
</dbReference>